<sequence length="164" mass="17978">MEVRAFSYSKTQFARVMSYIRSGAREGGRLVLGGTPLNEAAPGWFFILPTVFADVTDNMIIFREKIFGPVVVIPTFETAEQAIRKVNNSVYGLSARYSYRTLNEPIDWPGKWKAGWDGSIAVMIVTRALRSEESSGVGSGGSSGKQDWRPTAVSIHVNLGAKLS</sequence>
<evidence type="ECO:0000259" key="1">
    <source>
        <dbReference type="Pfam" id="PF00171"/>
    </source>
</evidence>
<accession>A0A3F3PZC5</accession>
<proteinExistence type="predicted"/>
<evidence type="ECO:0000313" key="2">
    <source>
        <dbReference type="EMBL" id="RDH32303.1"/>
    </source>
</evidence>
<dbReference type="InterPro" id="IPR016163">
    <property type="entry name" value="Ald_DH_C"/>
</dbReference>
<dbReference type="GeneID" id="38134942"/>
<dbReference type="Proteomes" id="UP000253729">
    <property type="component" value="Unassembled WGS sequence"/>
</dbReference>
<dbReference type="SUPFAM" id="SSF53720">
    <property type="entry name" value="ALDH-like"/>
    <property type="match status" value="1"/>
</dbReference>
<keyword evidence="3" id="KW-1185">Reference proteome</keyword>
<dbReference type="EMBL" id="KZ852050">
    <property type="protein sequence ID" value="RDH32303.1"/>
    <property type="molecule type" value="Genomic_DNA"/>
</dbReference>
<dbReference type="InterPro" id="IPR016161">
    <property type="entry name" value="Ald_DH/histidinol_DH"/>
</dbReference>
<dbReference type="Pfam" id="PF00171">
    <property type="entry name" value="Aldedh"/>
    <property type="match status" value="1"/>
</dbReference>
<dbReference type="AlphaFoldDB" id="A0A3F3PZC5"/>
<feature type="domain" description="Aldehyde dehydrogenase" evidence="1">
    <location>
        <begin position="9"/>
        <end position="96"/>
    </location>
</feature>
<dbReference type="PANTHER" id="PTHR42804:SF1">
    <property type="entry name" value="ALDEHYDE DEHYDROGENASE-RELATED"/>
    <property type="match status" value="1"/>
</dbReference>
<protein>
    <submittedName>
        <fullName evidence="2">Aldedh-domain-containing protein</fullName>
    </submittedName>
</protein>
<evidence type="ECO:0000313" key="3">
    <source>
        <dbReference type="Proteomes" id="UP000253729"/>
    </source>
</evidence>
<name>A0A3F3PZC5_9EURO</name>
<gene>
    <name evidence="2" type="ORF">BDQ94DRAFT_145167</name>
</gene>
<dbReference type="Gene3D" id="3.40.309.10">
    <property type="entry name" value="Aldehyde Dehydrogenase, Chain A, domain 2"/>
    <property type="match status" value="1"/>
</dbReference>
<dbReference type="PANTHER" id="PTHR42804">
    <property type="entry name" value="ALDEHYDE DEHYDROGENASE"/>
    <property type="match status" value="1"/>
</dbReference>
<dbReference type="GO" id="GO:0016620">
    <property type="term" value="F:oxidoreductase activity, acting on the aldehyde or oxo group of donors, NAD or NADP as acceptor"/>
    <property type="evidence" value="ECO:0007669"/>
    <property type="project" value="InterPro"/>
</dbReference>
<organism evidence="2 3">
    <name type="scientific">Aspergillus welwitschiae</name>
    <dbReference type="NCBI Taxonomy" id="1341132"/>
    <lineage>
        <taxon>Eukaryota</taxon>
        <taxon>Fungi</taxon>
        <taxon>Dikarya</taxon>
        <taxon>Ascomycota</taxon>
        <taxon>Pezizomycotina</taxon>
        <taxon>Eurotiomycetes</taxon>
        <taxon>Eurotiomycetidae</taxon>
        <taxon>Eurotiales</taxon>
        <taxon>Aspergillaceae</taxon>
        <taxon>Aspergillus</taxon>
        <taxon>Aspergillus subgen. Circumdati</taxon>
    </lineage>
</organism>
<dbReference type="InterPro" id="IPR015590">
    <property type="entry name" value="Aldehyde_DH_dom"/>
</dbReference>
<dbReference type="STRING" id="1341132.A0A3F3PZC5"/>
<reference evidence="2 3" key="1">
    <citation type="submission" date="2018-07" db="EMBL/GenBank/DDBJ databases">
        <title>The genomes of Aspergillus section Nigri reveals drivers in fungal speciation.</title>
        <authorList>
            <consortium name="DOE Joint Genome Institute"/>
            <person name="Vesth T.C."/>
            <person name="Nybo J."/>
            <person name="Theobald S."/>
            <person name="Brandl J."/>
            <person name="Frisvad J.C."/>
            <person name="Nielsen K.F."/>
            <person name="Lyhne E.K."/>
            <person name="Kogle M.E."/>
            <person name="Kuo A."/>
            <person name="Riley R."/>
            <person name="Clum A."/>
            <person name="Nolan M."/>
            <person name="Lipzen A."/>
            <person name="Salamov A."/>
            <person name="Henrissat B."/>
            <person name="Wiebenga A."/>
            <person name="De vries R.P."/>
            <person name="Grigoriev I.V."/>
            <person name="Mortensen U.H."/>
            <person name="Andersen M.R."/>
            <person name="Baker S.E."/>
        </authorList>
    </citation>
    <scope>NUCLEOTIDE SEQUENCE [LARGE SCALE GENOMIC DNA]</scope>
    <source>
        <strain evidence="2 3">CBS 139.54b</strain>
    </source>
</reference>
<dbReference type="RefSeq" id="XP_026625325.1">
    <property type="nucleotide sequence ID" value="XM_026766586.1"/>
</dbReference>